<comment type="caution">
    <text evidence="5">The sequence shown here is derived from an EMBL/GenBank/DDBJ whole genome shotgun (WGS) entry which is preliminary data.</text>
</comment>
<dbReference type="Pfam" id="PF00392">
    <property type="entry name" value="GntR"/>
    <property type="match status" value="1"/>
</dbReference>
<sequence>MNLAATAYRELIRRIFEGELKPGDTLQESLLCTQLAMSRTPMREAIARIRSEGLAEQSGRFLRVRRISAEEIDEIFFLRRTLEPAAVRAATGRLLPEQIDGLEREVRALIDGDAARDDMQWEVDRAFHGTIAAAAGNPTAAKVIRDLQRRTCIFDHRILPERFLRGCEEHMGLLDAIRRGARDEAAALMAAHLDHARDAIFDRLDKAQIALSHKGIRT</sequence>
<dbReference type="SMART" id="SM00345">
    <property type="entry name" value="HTH_GNTR"/>
    <property type="match status" value="1"/>
</dbReference>
<evidence type="ECO:0000256" key="2">
    <source>
        <dbReference type="ARBA" id="ARBA00023125"/>
    </source>
</evidence>
<evidence type="ECO:0000313" key="6">
    <source>
        <dbReference type="Proteomes" id="UP000231259"/>
    </source>
</evidence>
<dbReference type="AlphaFoldDB" id="A0A2G8RKG6"/>
<organism evidence="5 6">
    <name type="scientific">Puniceibacterium antarcticum</name>
    <dbReference type="NCBI Taxonomy" id="1206336"/>
    <lineage>
        <taxon>Bacteria</taxon>
        <taxon>Pseudomonadati</taxon>
        <taxon>Pseudomonadota</taxon>
        <taxon>Alphaproteobacteria</taxon>
        <taxon>Rhodobacterales</taxon>
        <taxon>Paracoccaceae</taxon>
        <taxon>Puniceibacterium</taxon>
    </lineage>
</organism>
<evidence type="ECO:0000256" key="3">
    <source>
        <dbReference type="ARBA" id="ARBA00023163"/>
    </source>
</evidence>
<dbReference type="InterPro" id="IPR036388">
    <property type="entry name" value="WH-like_DNA-bd_sf"/>
</dbReference>
<dbReference type="PANTHER" id="PTHR43537">
    <property type="entry name" value="TRANSCRIPTIONAL REGULATOR, GNTR FAMILY"/>
    <property type="match status" value="1"/>
</dbReference>
<evidence type="ECO:0000256" key="1">
    <source>
        <dbReference type="ARBA" id="ARBA00023015"/>
    </source>
</evidence>
<reference evidence="5 6" key="1">
    <citation type="submission" date="2013-09" db="EMBL/GenBank/DDBJ databases">
        <title>Genome sequencing of Phaeobacter antarcticus sp. nov. SM1211.</title>
        <authorList>
            <person name="Zhang X.-Y."/>
            <person name="Liu C."/>
            <person name="Chen X.-L."/>
            <person name="Xie B.-B."/>
            <person name="Qin Q.-L."/>
            <person name="Rong J.-C."/>
            <person name="Zhang Y.-Z."/>
        </authorList>
    </citation>
    <scope>NUCLEOTIDE SEQUENCE [LARGE SCALE GENOMIC DNA]</scope>
    <source>
        <strain evidence="5 6">SM1211</strain>
    </source>
</reference>
<protein>
    <recommendedName>
        <fullName evidence="4">HTH gntR-type domain-containing protein</fullName>
    </recommendedName>
</protein>
<dbReference type="InterPro" id="IPR011711">
    <property type="entry name" value="GntR_C"/>
</dbReference>
<name>A0A2G8RKG6_9RHOB</name>
<dbReference type="Gene3D" id="1.20.120.530">
    <property type="entry name" value="GntR ligand-binding domain-like"/>
    <property type="match status" value="1"/>
</dbReference>
<dbReference type="PANTHER" id="PTHR43537:SF45">
    <property type="entry name" value="GNTR FAMILY REGULATORY PROTEIN"/>
    <property type="match status" value="1"/>
</dbReference>
<dbReference type="SMART" id="SM00895">
    <property type="entry name" value="FCD"/>
    <property type="match status" value="1"/>
</dbReference>
<dbReference type="InterPro" id="IPR036390">
    <property type="entry name" value="WH_DNA-bd_sf"/>
</dbReference>
<dbReference type="GO" id="GO:0003700">
    <property type="term" value="F:DNA-binding transcription factor activity"/>
    <property type="evidence" value="ECO:0007669"/>
    <property type="project" value="InterPro"/>
</dbReference>
<gene>
    <name evidence="5" type="ORF">P775_00880</name>
</gene>
<dbReference type="Pfam" id="PF07729">
    <property type="entry name" value="FCD"/>
    <property type="match status" value="1"/>
</dbReference>
<dbReference type="InterPro" id="IPR000524">
    <property type="entry name" value="Tscrpt_reg_HTH_GntR"/>
</dbReference>
<dbReference type="PROSITE" id="PS50949">
    <property type="entry name" value="HTH_GNTR"/>
    <property type="match status" value="1"/>
</dbReference>
<dbReference type="GO" id="GO:0003677">
    <property type="term" value="F:DNA binding"/>
    <property type="evidence" value="ECO:0007669"/>
    <property type="project" value="UniProtKB-KW"/>
</dbReference>
<keyword evidence="3" id="KW-0804">Transcription</keyword>
<dbReference type="SUPFAM" id="SSF48008">
    <property type="entry name" value="GntR ligand-binding domain-like"/>
    <property type="match status" value="1"/>
</dbReference>
<feature type="domain" description="HTH gntR-type" evidence="4">
    <location>
        <begin position="1"/>
        <end position="67"/>
    </location>
</feature>
<proteinExistence type="predicted"/>
<keyword evidence="1" id="KW-0805">Transcription regulation</keyword>
<dbReference type="Gene3D" id="1.10.10.10">
    <property type="entry name" value="Winged helix-like DNA-binding domain superfamily/Winged helix DNA-binding domain"/>
    <property type="match status" value="1"/>
</dbReference>
<dbReference type="Proteomes" id="UP000231259">
    <property type="component" value="Unassembled WGS sequence"/>
</dbReference>
<evidence type="ECO:0000259" key="4">
    <source>
        <dbReference type="PROSITE" id="PS50949"/>
    </source>
</evidence>
<keyword evidence="2" id="KW-0238">DNA-binding</keyword>
<accession>A0A2G8RKG6</accession>
<keyword evidence="6" id="KW-1185">Reference proteome</keyword>
<evidence type="ECO:0000313" key="5">
    <source>
        <dbReference type="EMBL" id="PIL22050.1"/>
    </source>
</evidence>
<dbReference type="InterPro" id="IPR008920">
    <property type="entry name" value="TF_FadR/GntR_C"/>
</dbReference>
<dbReference type="SUPFAM" id="SSF46785">
    <property type="entry name" value="Winged helix' DNA-binding domain"/>
    <property type="match status" value="1"/>
</dbReference>
<dbReference type="EMBL" id="AWWI01000016">
    <property type="protein sequence ID" value="PIL22050.1"/>
    <property type="molecule type" value="Genomic_DNA"/>
</dbReference>